<dbReference type="Pfam" id="PF01061">
    <property type="entry name" value="ABC2_membrane"/>
    <property type="match status" value="1"/>
</dbReference>
<keyword evidence="6 8" id="KW-1133">Transmembrane helix</keyword>
<evidence type="ECO:0000256" key="6">
    <source>
        <dbReference type="ARBA" id="ARBA00022989"/>
    </source>
</evidence>
<evidence type="ECO:0000256" key="7">
    <source>
        <dbReference type="ARBA" id="ARBA00023136"/>
    </source>
</evidence>
<keyword evidence="4" id="KW-1003">Cell membrane</keyword>
<dbReference type="PATRIC" id="fig|1227455.4.peg.1797"/>
<dbReference type="GO" id="GO:0043190">
    <property type="term" value="C:ATP-binding cassette (ABC) transporter complex"/>
    <property type="evidence" value="ECO:0007669"/>
    <property type="project" value="InterPro"/>
</dbReference>
<feature type="transmembrane region" description="Helical" evidence="8">
    <location>
        <begin position="78"/>
        <end position="105"/>
    </location>
</feature>
<evidence type="ECO:0000313" key="10">
    <source>
        <dbReference type="EMBL" id="EMA44738.1"/>
    </source>
</evidence>
<proteinExistence type="inferred from homology"/>
<evidence type="ECO:0000259" key="9">
    <source>
        <dbReference type="PROSITE" id="PS51012"/>
    </source>
</evidence>
<dbReference type="InterPro" id="IPR013525">
    <property type="entry name" value="ABC2_TM"/>
</dbReference>
<dbReference type="InterPro" id="IPR047817">
    <property type="entry name" value="ABC2_TM_bact-type"/>
</dbReference>
<dbReference type="AlphaFoldDB" id="M0MHB2"/>
<dbReference type="EMBL" id="AOMD01000021">
    <property type="protein sequence ID" value="EMA44738.1"/>
    <property type="molecule type" value="Genomic_DNA"/>
</dbReference>
<comment type="similarity">
    <text evidence="2">Belongs to the ABC-2 integral membrane protein family.</text>
</comment>
<dbReference type="PANTHER" id="PTHR30294">
    <property type="entry name" value="MEMBRANE COMPONENT OF ABC TRANSPORTER YHHJ-RELATED"/>
    <property type="match status" value="1"/>
</dbReference>
<accession>M0MHB2</accession>
<dbReference type="PRINTS" id="PR00164">
    <property type="entry name" value="ABC2TRNSPORT"/>
</dbReference>
<reference evidence="10 11" key="1">
    <citation type="journal article" date="2014" name="PLoS Genet.">
        <title>Phylogenetically driven sequencing of extremely halophilic archaea reveals strategies for static and dynamic osmo-response.</title>
        <authorList>
            <person name="Becker E.A."/>
            <person name="Seitzer P.M."/>
            <person name="Tritt A."/>
            <person name="Larsen D."/>
            <person name="Krusor M."/>
            <person name="Yao A.I."/>
            <person name="Wu D."/>
            <person name="Madern D."/>
            <person name="Eisen J.A."/>
            <person name="Darling A.E."/>
            <person name="Facciotti M.T."/>
        </authorList>
    </citation>
    <scope>NUCLEOTIDE SEQUENCE [LARGE SCALE GENOMIC DNA]</scope>
    <source>
        <strain evidence="10 11">DSM 5350</strain>
    </source>
</reference>
<evidence type="ECO:0000256" key="5">
    <source>
        <dbReference type="ARBA" id="ARBA00022692"/>
    </source>
</evidence>
<evidence type="ECO:0000256" key="1">
    <source>
        <dbReference type="ARBA" id="ARBA00004651"/>
    </source>
</evidence>
<keyword evidence="11" id="KW-1185">Reference proteome</keyword>
<dbReference type="InterPro" id="IPR000412">
    <property type="entry name" value="ABC_2_transport"/>
</dbReference>
<dbReference type="PANTHER" id="PTHR30294:SF38">
    <property type="entry name" value="TRANSPORT PERMEASE PROTEIN"/>
    <property type="match status" value="1"/>
</dbReference>
<comment type="caution">
    <text evidence="10">The sequence shown here is derived from an EMBL/GenBank/DDBJ whole genome shotgun (WGS) entry which is preliminary data.</text>
</comment>
<name>M0MHB2_9EURY</name>
<protein>
    <submittedName>
        <fullName evidence="10">ABC transporter</fullName>
    </submittedName>
</protein>
<sequence>MLSLRGDRRTLGLVFVVPALLIYLFSEVFPDPTGVAPVLLGVIVFILTYILTAIGFLRERTAGTLERILVSPASRTGVVSGYVLGFGVLATVQSGVLLGSAVYFLDIEFEHGVILFFAVELLGALSALGLGILLSLFAENEFQALQFLPVVIAPQVILGGTFIPIEELPDALELLARAMPITYILDAMNYVVLGEGEAAERWSILGDGADADLVIEVAAADFWVAVVALCGFTLVSIAAAGVVMRRAG</sequence>
<evidence type="ECO:0000256" key="3">
    <source>
        <dbReference type="ARBA" id="ARBA00022448"/>
    </source>
</evidence>
<keyword evidence="3" id="KW-0813">Transport</keyword>
<feature type="transmembrane region" description="Helical" evidence="8">
    <location>
        <begin position="35"/>
        <end position="57"/>
    </location>
</feature>
<dbReference type="InterPro" id="IPR051449">
    <property type="entry name" value="ABC-2_transporter_component"/>
</dbReference>
<evidence type="ECO:0000256" key="8">
    <source>
        <dbReference type="SAM" id="Phobius"/>
    </source>
</evidence>
<dbReference type="STRING" id="1227455.C449_08774"/>
<dbReference type="InParanoid" id="M0MHB2"/>
<dbReference type="Proteomes" id="UP000011669">
    <property type="component" value="Unassembled WGS sequence"/>
</dbReference>
<comment type="subcellular location">
    <subcellularLocation>
        <location evidence="1">Cell membrane</location>
        <topology evidence="1">Multi-pass membrane protein</topology>
    </subcellularLocation>
</comment>
<evidence type="ECO:0000313" key="11">
    <source>
        <dbReference type="Proteomes" id="UP000011669"/>
    </source>
</evidence>
<gene>
    <name evidence="10" type="ORF">C449_08774</name>
</gene>
<feature type="transmembrane region" description="Helical" evidence="8">
    <location>
        <begin position="222"/>
        <end position="244"/>
    </location>
</feature>
<dbReference type="PROSITE" id="PS51012">
    <property type="entry name" value="ABC_TM2"/>
    <property type="match status" value="1"/>
</dbReference>
<dbReference type="GO" id="GO:0140359">
    <property type="term" value="F:ABC-type transporter activity"/>
    <property type="evidence" value="ECO:0007669"/>
    <property type="project" value="InterPro"/>
</dbReference>
<feature type="transmembrane region" description="Helical" evidence="8">
    <location>
        <begin position="144"/>
        <end position="165"/>
    </location>
</feature>
<evidence type="ECO:0000256" key="4">
    <source>
        <dbReference type="ARBA" id="ARBA00022475"/>
    </source>
</evidence>
<feature type="transmembrane region" description="Helical" evidence="8">
    <location>
        <begin position="111"/>
        <end position="137"/>
    </location>
</feature>
<evidence type="ECO:0000256" key="2">
    <source>
        <dbReference type="ARBA" id="ARBA00007783"/>
    </source>
</evidence>
<feature type="transmembrane region" description="Helical" evidence="8">
    <location>
        <begin position="12"/>
        <end position="29"/>
    </location>
</feature>
<dbReference type="PIRSF" id="PIRSF006648">
    <property type="entry name" value="DrrB"/>
    <property type="match status" value="1"/>
</dbReference>
<keyword evidence="5 8" id="KW-0812">Transmembrane</keyword>
<keyword evidence="7 8" id="KW-0472">Membrane</keyword>
<organism evidence="10 11">
    <name type="scientific">Halococcus saccharolyticus DSM 5350</name>
    <dbReference type="NCBI Taxonomy" id="1227455"/>
    <lineage>
        <taxon>Archaea</taxon>
        <taxon>Methanobacteriati</taxon>
        <taxon>Methanobacteriota</taxon>
        <taxon>Stenosarchaea group</taxon>
        <taxon>Halobacteria</taxon>
        <taxon>Halobacteriales</taxon>
        <taxon>Halococcaceae</taxon>
        <taxon>Halococcus</taxon>
    </lineage>
</organism>
<feature type="domain" description="ABC transmembrane type-2" evidence="9">
    <location>
        <begin position="1"/>
        <end position="247"/>
    </location>
</feature>